<dbReference type="SUPFAM" id="SSF56487">
    <property type="entry name" value="SRCR-like"/>
    <property type="match status" value="1"/>
</dbReference>
<evidence type="ECO:0000256" key="7">
    <source>
        <dbReference type="PROSITE-ProRule" id="PRU00196"/>
    </source>
</evidence>
<keyword evidence="3 8" id="KW-0378">Hydrolase</keyword>
<dbReference type="PROSITE" id="PS51864">
    <property type="entry name" value="ASTACIN"/>
    <property type="match status" value="2"/>
</dbReference>
<organism evidence="12">
    <name type="scientific">Amphimedon queenslandica</name>
    <name type="common">Sponge</name>
    <dbReference type="NCBI Taxonomy" id="400682"/>
    <lineage>
        <taxon>Eukaryota</taxon>
        <taxon>Metazoa</taxon>
        <taxon>Porifera</taxon>
        <taxon>Demospongiae</taxon>
        <taxon>Heteroscleromorpha</taxon>
        <taxon>Haplosclerida</taxon>
        <taxon>Niphatidae</taxon>
        <taxon>Amphimedon</taxon>
    </lineage>
</organism>
<evidence type="ECO:0000259" key="11">
    <source>
        <dbReference type="PROSITE" id="PS51864"/>
    </source>
</evidence>
<dbReference type="InParanoid" id="A0A1X7TXE7"/>
<evidence type="ECO:0000256" key="2">
    <source>
        <dbReference type="ARBA" id="ARBA00022723"/>
    </source>
</evidence>
<keyword evidence="2 8" id="KW-0479">Metal-binding</keyword>
<comment type="caution">
    <text evidence="7">Lacks conserved residue(s) required for the propagation of feature annotation.</text>
</comment>
<accession>A0A1X7TXE7</accession>
<dbReference type="OrthoDB" id="291007at2759"/>
<evidence type="ECO:0000313" key="12">
    <source>
        <dbReference type="EnsemblMetazoa" id="Aqu2.1.20059_001"/>
    </source>
</evidence>
<keyword evidence="9" id="KW-0732">Signal</keyword>
<feature type="signal peptide" evidence="9">
    <location>
        <begin position="1"/>
        <end position="17"/>
    </location>
</feature>
<dbReference type="SMART" id="SM00202">
    <property type="entry name" value="SR"/>
    <property type="match status" value="1"/>
</dbReference>
<dbReference type="InterPro" id="IPR036772">
    <property type="entry name" value="SRCR-like_dom_sf"/>
</dbReference>
<feature type="binding site" evidence="8">
    <location>
        <position position="183"/>
    </location>
    <ligand>
        <name>Zn(2+)</name>
        <dbReference type="ChEBI" id="CHEBI:29105"/>
        <note>catalytic</note>
    </ligand>
</feature>
<dbReference type="GO" id="GO:0004222">
    <property type="term" value="F:metalloendopeptidase activity"/>
    <property type="evidence" value="ECO:0007669"/>
    <property type="project" value="UniProtKB-UniRule"/>
</dbReference>
<dbReference type="GO" id="GO:0008270">
    <property type="term" value="F:zinc ion binding"/>
    <property type="evidence" value="ECO:0007669"/>
    <property type="project" value="UniProtKB-UniRule"/>
</dbReference>
<keyword evidence="1 8" id="KW-0645">Protease</keyword>
<feature type="chain" id="PRO_5011824466" description="Metalloendopeptidase" evidence="9">
    <location>
        <begin position="18"/>
        <end position="526"/>
    </location>
</feature>
<evidence type="ECO:0000259" key="10">
    <source>
        <dbReference type="PROSITE" id="PS50287"/>
    </source>
</evidence>
<evidence type="ECO:0000256" key="5">
    <source>
        <dbReference type="ARBA" id="ARBA00023049"/>
    </source>
</evidence>
<dbReference type="GO" id="GO:0016020">
    <property type="term" value="C:membrane"/>
    <property type="evidence" value="ECO:0007669"/>
    <property type="project" value="InterPro"/>
</dbReference>
<dbReference type="AlphaFoldDB" id="A0A1X7TXE7"/>
<feature type="active site" evidence="8">
    <location>
        <position position="495"/>
    </location>
</feature>
<feature type="domain" description="Peptidase M12A" evidence="11">
    <location>
        <begin position="375"/>
        <end position="526"/>
    </location>
</feature>
<dbReference type="Gene3D" id="3.10.250.10">
    <property type="entry name" value="SRCR-like domain"/>
    <property type="match status" value="1"/>
</dbReference>
<dbReference type="Pfam" id="PF01400">
    <property type="entry name" value="Astacin"/>
    <property type="match status" value="2"/>
</dbReference>
<dbReference type="EC" id="3.4.24.-" evidence="9"/>
<proteinExistence type="predicted"/>
<dbReference type="PANTHER" id="PTHR10127">
    <property type="entry name" value="DISCOIDIN, CUB, EGF, LAMININ , AND ZINC METALLOPROTEASE DOMAIN CONTAINING"/>
    <property type="match status" value="1"/>
</dbReference>
<feature type="binding site" evidence="8">
    <location>
        <position position="498"/>
    </location>
    <ligand>
        <name>Zn(2+)</name>
        <dbReference type="ChEBI" id="CHEBI:29105"/>
        <note>catalytic</note>
    </ligand>
</feature>
<dbReference type="InterPro" id="IPR001506">
    <property type="entry name" value="Peptidase_M12A"/>
</dbReference>
<keyword evidence="5 8" id="KW-0482">Metalloprotease</keyword>
<evidence type="ECO:0000256" key="1">
    <source>
        <dbReference type="ARBA" id="ARBA00022670"/>
    </source>
</evidence>
<dbReference type="PROSITE" id="PS50287">
    <property type="entry name" value="SRCR_2"/>
    <property type="match status" value="1"/>
</dbReference>
<feature type="active site" evidence="8">
    <location>
        <position position="180"/>
    </location>
</feature>
<feature type="binding site" evidence="8">
    <location>
        <position position="189"/>
    </location>
    <ligand>
        <name>Zn(2+)</name>
        <dbReference type="ChEBI" id="CHEBI:29105"/>
        <note>catalytic</note>
    </ligand>
</feature>
<feature type="domain" description="SRCR" evidence="10">
    <location>
        <begin position="289"/>
        <end position="326"/>
    </location>
</feature>
<sequence length="526" mass="59149">MRLIIAIIICMIVNVISVEIPPADYFDENIENESCPEVERAEDEKDLVLIDGDILVSKEQAAIYYESGWDGLVNSEAWSPTKARWSKRIPYQVGAGISAPVTVGDGRIKANVENSIAELNGRTCLSFEAKTCKDTAFIKFVKGDACYTIELGKPNHGARTISLAYSCGGTAKRARTPAHEVMHALGRVHEQTRPDRDKYVTIDARNTCSDQMAINKNFKTLNIDYDFMSIMHYSQWQCSFKVTFDNQEHKVPSMIFKYEGRADDVGQRLILSDKDIQHIKAVHCPSMMMRLVGGRDNSEGRLEVNNEEVWGTVCSDGFDRNDANVVLNVISVEIPPADYFDEDIENESCPEVERAEDEEDLVLIDGDILVTKEQAAIYYESGWDGLVNSQNWMKLNSLNEWSKTIPHEIDQQFVSATGGDDKSIKSNIFLSLKALQDKTCLKFPQKRCSDPYYLSFVKGDSCSTYLGKPFAGARVINLKANCAAGTDRKMTPAHEVMHALGRAHEHQRADRNRYVTIAYWNTCKLT</sequence>
<comment type="cofactor">
    <cofactor evidence="8 9">
        <name>Zn(2+)</name>
        <dbReference type="ChEBI" id="CHEBI:29105"/>
    </cofactor>
    <text evidence="8 9">Binds 1 zinc ion per subunit.</text>
</comment>
<name>A0A1X7TXE7_AMPQE</name>
<dbReference type="InterPro" id="IPR024079">
    <property type="entry name" value="MetalloPept_cat_dom_sf"/>
</dbReference>
<evidence type="ECO:0000256" key="3">
    <source>
        <dbReference type="ARBA" id="ARBA00022801"/>
    </source>
</evidence>
<dbReference type="EnsemblMetazoa" id="Aqu2.1.20059_001">
    <property type="protein sequence ID" value="Aqu2.1.20059_001"/>
    <property type="gene ID" value="Aqu2.1.20059"/>
</dbReference>
<keyword evidence="6" id="KW-1015">Disulfide bond</keyword>
<dbReference type="Pfam" id="PF00530">
    <property type="entry name" value="SRCR"/>
    <property type="match status" value="1"/>
</dbReference>
<dbReference type="PRINTS" id="PR00480">
    <property type="entry name" value="ASTACIN"/>
</dbReference>
<dbReference type="Gene3D" id="3.40.390.10">
    <property type="entry name" value="Collagenase (Catalytic Domain)"/>
    <property type="match status" value="2"/>
</dbReference>
<feature type="binding site" evidence="8">
    <location>
        <position position="179"/>
    </location>
    <ligand>
        <name>Zn(2+)</name>
        <dbReference type="ChEBI" id="CHEBI:29105"/>
        <note>catalytic</note>
    </ligand>
</feature>
<evidence type="ECO:0000256" key="8">
    <source>
        <dbReference type="PROSITE-ProRule" id="PRU01211"/>
    </source>
</evidence>
<feature type="domain" description="Peptidase M12A" evidence="11">
    <location>
        <begin position="61"/>
        <end position="285"/>
    </location>
</feature>
<dbReference type="PANTHER" id="PTHR10127:SF780">
    <property type="entry name" value="METALLOENDOPEPTIDASE"/>
    <property type="match status" value="1"/>
</dbReference>
<protein>
    <recommendedName>
        <fullName evidence="9">Metalloendopeptidase</fullName>
        <ecNumber evidence="9">3.4.24.-</ecNumber>
    </recommendedName>
</protein>
<dbReference type="InterPro" id="IPR001190">
    <property type="entry name" value="SRCR"/>
</dbReference>
<evidence type="ECO:0000256" key="9">
    <source>
        <dbReference type="RuleBase" id="RU361183"/>
    </source>
</evidence>
<reference evidence="12" key="1">
    <citation type="submission" date="2017-05" db="UniProtKB">
        <authorList>
            <consortium name="EnsemblMetazoa"/>
        </authorList>
    </citation>
    <scope>IDENTIFICATION</scope>
</reference>
<dbReference type="GO" id="GO:0006508">
    <property type="term" value="P:proteolysis"/>
    <property type="evidence" value="ECO:0007669"/>
    <property type="project" value="UniProtKB-KW"/>
</dbReference>
<feature type="binding site" evidence="8">
    <location>
        <position position="494"/>
    </location>
    <ligand>
        <name>Zn(2+)</name>
        <dbReference type="ChEBI" id="CHEBI:29105"/>
        <note>catalytic</note>
    </ligand>
</feature>
<evidence type="ECO:0000256" key="4">
    <source>
        <dbReference type="ARBA" id="ARBA00022833"/>
    </source>
</evidence>
<dbReference type="eggNOG" id="KOG3714">
    <property type="taxonomic scope" value="Eukaryota"/>
</dbReference>
<keyword evidence="4 8" id="KW-0862">Zinc</keyword>
<dbReference type="InterPro" id="IPR006026">
    <property type="entry name" value="Peptidase_Metallo"/>
</dbReference>
<feature type="binding site" evidence="8">
    <location>
        <position position="504"/>
    </location>
    <ligand>
        <name>Zn(2+)</name>
        <dbReference type="ChEBI" id="CHEBI:29105"/>
        <note>catalytic</note>
    </ligand>
</feature>
<dbReference type="SUPFAM" id="SSF55486">
    <property type="entry name" value="Metalloproteases ('zincins'), catalytic domain"/>
    <property type="match status" value="2"/>
</dbReference>
<dbReference type="SMART" id="SM00235">
    <property type="entry name" value="ZnMc"/>
    <property type="match status" value="2"/>
</dbReference>
<evidence type="ECO:0000256" key="6">
    <source>
        <dbReference type="ARBA" id="ARBA00023157"/>
    </source>
</evidence>